<feature type="compositionally biased region" description="Basic and acidic residues" evidence="1">
    <location>
        <begin position="168"/>
        <end position="195"/>
    </location>
</feature>
<proteinExistence type="predicted"/>
<sequence>GLVGGGALVFGVGFFFIHRKKKKNTIPLALKKSIANNHSNRNITSRQEEEMIQSSRSSNAISGVIPIAFIPPTASRTQISMLDVDTERHASVSTFASSRNPFEDHRQSNQDGIRSQSYLGDISRRTSIESHIEQAHTVVHATQAIRAKPQIMRVNTVKFQNGLTRTESFKKTLKPEKEDPFDDKNKAEASRDNKPTDSVVSSADGEITIFWNGS</sequence>
<keyword evidence="3" id="KW-1185">Reference proteome</keyword>
<organism evidence="2 3">
    <name type="scientific">Rhizopus stolonifer</name>
    <name type="common">Rhizopus nigricans</name>
    <dbReference type="NCBI Taxonomy" id="4846"/>
    <lineage>
        <taxon>Eukaryota</taxon>
        <taxon>Fungi</taxon>
        <taxon>Fungi incertae sedis</taxon>
        <taxon>Mucoromycota</taxon>
        <taxon>Mucoromycotina</taxon>
        <taxon>Mucoromycetes</taxon>
        <taxon>Mucorales</taxon>
        <taxon>Mucorineae</taxon>
        <taxon>Rhizopodaceae</taxon>
        <taxon>Rhizopus</taxon>
    </lineage>
</organism>
<dbReference type="EMBL" id="PJQM01007941">
    <property type="protein sequence ID" value="RCH77573.1"/>
    <property type="molecule type" value="Genomic_DNA"/>
</dbReference>
<gene>
    <name evidence="2" type="ORF">CU098_001198</name>
</gene>
<name>A0A367IIS1_RHIST</name>
<accession>A0A367IIS1</accession>
<comment type="caution">
    <text evidence="2">The sequence shown here is derived from an EMBL/GenBank/DDBJ whole genome shotgun (WGS) entry which is preliminary data.</text>
</comment>
<feature type="region of interest" description="Disordered" evidence="1">
    <location>
        <begin position="168"/>
        <end position="203"/>
    </location>
</feature>
<feature type="non-terminal residue" evidence="2">
    <location>
        <position position="1"/>
    </location>
</feature>
<dbReference type="AlphaFoldDB" id="A0A367IIS1"/>
<protein>
    <submittedName>
        <fullName evidence="2">Uncharacterized protein</fullName>
    </submittedName>
</protein>
<dbReference type="Proteomes" id="UP000253551">
    <property type="component" value="Unassembled WGS sequence"/>
</dbReference>
<evidence type="ECO:0000256" key="1">
    <source>
        <dbReference type="SAM" id="MobiDB-lite"/>
    </source>
</evidence>
<evidence type="ECO:0000313" key="3">
    <source>
        <dbReference type="Proteomes" id="UP000253551"/>
    </source>
</evidence>
<dbReference type="STRING" id="4846.A0A367IIS1"/>
<reference evidence="2 3" key="1">
    <citation type="journal article" date="2018" name="G3 (Bethesda)">
        <title>Phylogenetic and Phylogenomic Definition of Rhizopus Species.</title>
        <authorList>
            <person name="Gryganskyi A.P."/>
            <person name="Golan J."/>
            <person name="Dolatabadi S."/>
            <person name="Mondo S."/>
            <person name="Robb S."/>
            <person name="Idnurm A."/>
            <person name="Muszewska A."/>
            <person name="Steczkiewicz K."/>
            <person name="Masonjones S."/>
            <person name="Liao H.L."/>
            <person name="Gajdeczka M.T."/>
            <person name="Anike F."/>
            <person name="Vuek A."/>
            <person name="Anishchenko I.M."/>
            <person name="Voigt K."/>
            <person name="de Hoog G.S."/>
            <person name="Smith M.E."/>
            <person name="Heitman J."/>
            <person name="Vilgalys R."/>
            <person name="Stajich J.E."/>
        </authorList>
    </citation>
    <scope>NUCLEOTIDE SEQUENCE [LARGE SCALE GENOMIC DNA]</scope>
    <source>
        <strain evidence="2 3">LSU 92-RS-03</strain>
    </source>
</reference>
<dbReference type="OrthoDB" id="2287866at2759"/>
<evidence type="ECO:0000313" key="2">
    <source>
        <dbReference type="EMBL" id="RCH77573.1"/>
    </source>
</evidence>